<protein>
    <submittedName>
        <fullName evidence="1">Hypothetical_protein</fullName>
    </submittedName>
</protein>
<gene>
    <name evidence="1" type="ORF">HINF_LOCUS55620</name>
</gene>
<sequence>MYCTPFSCNLRVKQFYSLKLFGKSRKSTSTSPKLEWRLTIQYLQYSQDSQIDQVFYHISIYKFQSNHSTLSGRQKKKTEPVDELTHALLSKLQGTQLNNMQDEQNKFNLNIICGIMLPTVITRPCTNQNQNAFQKSKLASFGNWKHGEILNITRFMFLSINNKFNAAQQKFWKLRFLQSTTIELFQITAGSCSIIKYYKSLLCVCIKIENKRSQDSS</sequence>
<dbReference type="EMBL" id="CAXDID020000295">
    <property type="protein sequence ID" value="CAL6072429.1"/>
    <property type="molecule type" value="Genomic_DNA"/>
</dbReference>
<proteinExistence type="predicted"/>
<comment type="caution">
    <text evidence="1">The sequence shown here is derived from an EMBL/GenBank/DDBJ whole genome shotgun (WGS) entry which is preliminary data.</text>
</comment>
<keyword evidence="2" id="KW-1185">Reference proteome</keyword>
<reference evidence="1 2" key="1">
    <citation type="submission" date="2024-07" db="EMBL/GenBank/DDBJ databases">
        <authorList>
            <person name="Akdeniz Z."/>
        </authorList>
    </citation>
    <scope>NUCLEOTIDE SEQUENCE [LARGE SCALE GENOMIC DNA]</scope>
</reference>
<dbReference type="Proteomes" id="UP001642409">
    <property type="component" value="Unassembled WGS sequence"/>
</dbReference>
<name>A0ABP1KY71_9EUKA</name>
<evidence type="ECO:0000313" key="1">
    <source>
        <dbReference type="EMBL" id="CAL6072429.1"/>
    </source>
</evidence>
<organism evidence="1 2">
    <name type="scientific">Hexamita inflata</name>
    <dbReference type="NCBI Taxonomy" id="28002"/>
    <lineage>
        <taxon>Eukaryota</taxon>
        <taxon>Metamonada</taxon>
        <taxon>Diplomonadida</taxon>
        <taxon>Hexamitidae</taxon>
        <taxon>Hexamitinae</taxon>
        <taxon>Hexamita</taxon>
    </lineage>
</organism>
<accession>A0ABP1KY71</accession>
<evidence type="ECO:0000313" key="2">
    <source>
        <dbReference type="Proteomes" id="UP001642409"/>
    </source>
</evidence>